<sequence>MSTLSEAERTQFSDALERVGGDEEMFIELAEIVSEDAPGMLAELENQLQSDQLGEVAQTAHALKGLLSTFQTGPPVAQLQPFIDEARLGHTESATMMFRDLMPSLKYLVGQVQQLNDKY</sequence>
<name>A0ABP8MSK0_9BACT</name>
<dbReference type="SUPFAM" id="SSF47226">
    <property type="entry name" value="Histidine-containing phosphotransfer domain, HPT domain"/>
    <property type="match status" value="1"/>
</dbReference>
<dbReference type="EMBL" id="BAABGA010000031">
    <property type="protein sequence ID" value="GAA4453750.1"/>
    <property type="molecule type" value="Genomic_DNA"/>
</dbReference>
<proteinExistence type="predicted"/>
<comment type="caution">
    <text evidence="2">The sequence shown here is derived from an EMBL/GenBank/DDBJ whole genome shotgun (WGS) entry which is preliminary data.</text>
</comment>
<evidence type="ECO:0000313" key="3">
    <source>
        <dbReference type="Proteomes" id="UP001500840"/>
    </source>
</evidence>
<dbReference type="RefSeq" id="WP_339943069.1">
    <property type="nucleotide sequence ID" value="NZ_BAABGA010000031.1"/>
</dbReference>
<dbReference type="Pfam" id="PF01627">
    <property type="entry name" value="Hpt"/>
    <property type="match status" value="1"/>
</dbReference>
<keyword evidence="3" id="KW-1185">Reference proteome</keyword>
<accession>A0ABP8MSK0</accession>
<dbReference type="InterPro" id="IPR008207">
    <property type="entry name" value="Sig_transdc_His_kin_Hpt_dom"/>
</dbReference>
<protein>
    <recommendedName>
        <fullName evidence="1">HPt domain-containing protein</fullName>
    </recommendedName>
</protein>
<reference evidence="3" key="1">
    <citation type="journal article" date="2019" name="Int. J. Syst. Evol. Microbiol.">
        <title>The Global Catalogue of Microorganisms (GCM) 10K type strain sequencing project: providing services to taxonomists for standard genome sequencing and annotation.</title>
        <authorList>
            <consortium name="The Broad Institute Genomics Platform"/>
            <consortium name="The Broad Institute Genome Sequencing Center for Infectious Disease"/>
            <person name="Wu L."/>
            <person name="Ma J."/>
        </authorList>
    </citation>
    <scope>NUCLEOTIDE SEQUENCE [LARGE SCALE GENOMIC DNA]</scope>
    <source>
        <strain evidence="3">JCM 17759</strain>
    </source>
</reference>
<feature type="domain" description="HPt" evidence="1">
    <location>
        <begin position="28"/>
        <end position="72"/>
    </location>
</feature>
<dbReference type="Gene3D" id="1.20.120.160">
    <property type="entry name" value="HPT domain"/>
    <property type="match status" value="1"/>
</dbReference>
<evidence type="ECO:0000313" key="2">
    <source>
        <dbReference type="EMBL" id="GAA4453750.1"/>
    </source>
</evidence>
<evidence type="ECO:0000259" key="1">
    <source>
        <dbReference type="Pfam" id="PF01627"/>
    </source>
</evidence>
<gene>
    <name evidence="2" type="ORF">GCM10023156_25140</name>
</gene>
<dbReference type="InterPro" id="IPR036641">
    <property type="entry name" value="HPT_dom_sf"/>
</dbReference>
<organism evidence="2 3">
    <name type="scientific">Novipirellula rosea</name>
    <dbReference type="NCBI Taxonomy" id="1031540"/>
    <lineage>
        <taxon>Bacteria</taxon>
        <taxon>Pseudomonadati</taxon>
        <taxon>Planctomycetota</taxon>
        <taxon>Planctomycetia</taxon>
        <taxon>Pirellulales</taxon>
        <taxon>Pirellulaceae</taxon>
        <taxon>Novipirellula</taxon>
    </lineage>
</organism>
<dbReference type="Proteomes" id="UP001500840">
    <property type="component" value="Unassembled WGS sequence"/>
</dbReference>